<keyword evidence="4" id="KW-1185">Reference proteome</keyword>
<evidence type="ECO:0000313" key="4">
    <source>
        <dbReference type="Proteomes" id="UP000649739"/>
    </source>
</evidence>
<dbReference type="AlphaFoldDB" id="A0A8J3B5B0"/>
<feature type="signal peptide" evidence="1">
    <location>
        <begin position="1"/>
        <end position="31"/>
    </location>
</feature>
<evidence type="ECO:0000256" key="1">
    <source>
        <dbReference type="SAM" id="SignalP"/>
    </source>
</evidence>
<dbReference type="EMBL" id="BMQB01000005">
    <property type="protein sequence ID" value="GGJ94722.1"/>
    <property type="molecule type" value="Genomic_DNA"/>
</dbReference>
<keyword evidence="1" id="KW-0732">Signal</keyword>
<feature type="chain" id="PRO_5035223053" description="GmrSD restriction endonucleases C-terminal domain-containing protein" evidence="1">
    <location>
        <begin position="32"/>
        <end position="248"/>
    </location>
</feature>
<dbReference type="Pfam" id="PF07510">
    <property type="entry name" value="GmrSD_C"/>
    <property type="match status" value="1"/>
</dbReference>
<dbReference type="PANTHER" id="PTHR24094:SF15">
    <property type="entry name" value="AMP-DEPENDENT SYNTHETASE_LIGASE DOMAIN-CONTAINING PROTEIN-RELATED"/>
    <property type="match status" value="1"/>
</dbReference>
<reference evidence="3" key="1">
    <citation type="journal article" date="2014" name="Int. J. Syst. Evol. Microbiol.">
        <title>Complete genome sequence of Corynebacterium casei LMG S-19264T (=DSM 44701T), isolated from a smear-ripened cheese.</title>
        <authorList>
            <consortium name="US DOE Joint Genome Institute (JGI-PGF)"/>
            <person name="Walter F."/>
            <person name="Albersmeier A."/>
            <person name="Kalinowski J."/>
            <person name="Ruckert C."/>
        </authorList>
    </citation>
    <scope>NUCLEOTIDE SEQUENCE</scope>
    <source>
        <strain evidence="3">JCM 3090</strain>
    </source>
</reference>
<evidence type="ECO:0000313" key="3">
    <source>
        <dbReference type="EMBL" id="GGJ94722.1"/>
    </source>
</evidence>
<proteinExistence type="predicted"/>
<evidence type="ECO:0000259" key="2">
    <source>
        <dbReference type="Pfam" id="PF07510"/>
    </source>
</evidence>
<accession>A0A8J3B5B0</accession>
<comment type="caution">
    <text evidence="3">The sequence shown here is derived from an EMBL/GenBank/DDBJ whole genome shotgun (WGS) entry which is preliminary data.</text>
</comment>
<protein>
    <recommendedName>
        <fullName evidence="2">GmrSD restriction endonucleases C-terminal domain-containing protein</fullName>
    </recommendedName>
</protein>
<reference evidence="3" key="2">
    <citation type="submission" date="2020-09" db="EMBL/GenBank/DDBJ databases">
        <authorList>
            <person name="Sun Q."/>
            <person name="Ohkuma M."/>
        </authorList>
    </citation>
    <scope>NUCLEOTIDE SEQUENCE</scope>
    <source>
        <strain evidence="3">JCM 3090</strain>
    </source>
</reference>
<organism evidence="3 4">
    <name type="scientific">Pilimelia anulata</name>
    <dbReference type="NCBI Taxonomy" id="53371"/>
    <lineage>
        <taxon>Bacteria</taxon>
        <taxon>Bacillati</taxon>
        <taxon>Actinomycetota</taxon>
        <taxon>Actinomycetes</taxon>
        <taxon>Micromonosporales</taxon>
        <taxon>Micromonosporaceae</taxon>
        <taxon>Pilimelia</taxon>
    </lineage>
</organism>
<dbReference type="PANTHER" id="PTHR24094">
    <property type="entry name" value="SECRETED PROTEIN"/>
    <property type="match status" value="1"/>
</dbReference>
<dbReference type="RefSeq" id="WP_189170355.1">
    <property type="nucleotide sequence ID" value="NZ_BMQB01000005.1"/>
</dbReference>
<feature type="domain" description="GmrSD restriction endonucleases C-terminal" evidence="2">
    <location>
        <begin position="135"/>
        <end position="231"/>
    </location>
</feature>
<dbReference type="InterPro" id="IPR011089">
    <property type="entry name" value="GmrSD_C"/>
</dbReference>
<name>A0A8J3B5B0_9ACTN</name>
<dbReference type="Proteomes" id="UP000649739">
    <property type="component" value="Unassembled WGS sequence"/>
</dbReference>
<gene>
    <name evidence="3" type="ORF">GCM10010123_25650</name>
</gene>
<sequence>MRIGPTASALPAGVAAALTAAALALPPTAPAAAAATAATAATPGAGAAAAAGVVSPPDAYSAALRTAIADLPVAGEQRAGYQRALFPHWVDADRDGCHTRNEVLIAESITPPAVAPPCAVSGATWYSYYDDATWTVGGDVDIDHVVPLAEAWDSGAHAWTTALRREYANDLADPRSLVAVTDNVNQAKADQDPATWLPPYPPARCRYLGEFVATKVRWRLSVDPAERDALVANGDDCPNEVISTAYAY</sequence>